<proteinExistence type="predicted"/>
<dbReference type="PANTHER" id="PTHR34142">
    <property type="entry name" value="ENDO-BETA-1,4-GLUCANASE A"/>
    <property type="match status" value="1"/>
</dbReference>
<evidence type="ECO:0000313" key="5">
    <source>
        <dbReference type="Proteomes" id="UP001216907"/>
    </source>
</evidence>
<dbReference type="Pfam" id="PF00150">
    <property type="entry name" value="Cellulase"/>
    <property type="match status" value="1"/>
</dbReference>
<evidence type="ECO:0000259" key="3">
    <source>
        <dbReference type="Pfam" id="PF00150"/>
    </source>
</evidence>
<dbReference type="PROSITE" id="PS00659">
    <property type="entry name" value="GLYCOSYL_HYDROL_F5"/>
    <property type="match status" value="1"/>
</dbReference>
<dbReference type="Pfam" id="PF07676">
    <property type="entry name" value="PD40"/>
    <property type="match status" value="4"/>
</dbReference>
<feature type="domain" description="Glycoside hydrolase family 5" evidence="3">
    <location>
        <begin position="48"/>
        <end position="331"/>
    </location>
</feature>
<dbReference type="Gene3D" id="3.20.20.80">
    <property type="entry name" value="Glycosidases"/>
    <property type="match status" value="1"/>
</dbReference>
<dbReference type="RefSeq" id="WP_277862922.1">
    <property type="nucleotide sequence ID" value="NZ_JARRAG010000002.1"/>
</dbReference>
<keyword evidence="1" id="KW-0378">Hydrolase</keyword>
<dbReference type="InterPro" id="IPR017853">
    <property type="entry name" value="GH"/>
</dbReference>
<accession>A0ABT6FGW1</accession>
<dbReference type="EMBL" id="JARRAG010000002">
    <property type="protein sequence ID" value="MDG3006628.1"/>
    <property type="molecule type" value="Genomic_DNA"/>
</dbReference>
<dbReference type="InterPro" id="IPR018087">
    <property type="entry name" value="Glyco_hydro_5_CS"/>
</dbReference>
<dbReference type="InterPro" id="IPR001547">
    <property type="entry name" value="Glyco_hydro_5"/>
</dbReference>
<evidence type="ECO:0000256" key="1">
    <source>
        <dbReference type="ARBA" id="ARBA00022801"/>
    </source>
</evidence>
<dbReference type="PROSITE" id="PS51257">
    <property type="entry name" value="PROKAR_LIPOPROTEIN"/>
    <property type="match status" value="1"/>
</dbReference>
<reference evidence="4 5" key="1">
    <citation type="submission" date="2023-03" db="EMBL/GenBank/DDBJ databases">
        <title>Paludisphaera mucosa sp. nov. a novel planctomycete from northern fen.</title>
        <authorList>
            <person name="Ivanova A."/>
        </authorList>
    </citation>
    <scope>NUCLEOTIDE SEQUENCE [LARGE SCALE GENOMIC DNA]</scope>
    <source>
        <strain evidence="4 5">Pla2</strain>
    </source>
</reference>
<dbReference type="InterPro" id="IPR011659">
    <property type="entry name" value="WD40"/>
</dbReference>
<name>A0ABT6FGW1_9BACT</name>
<comment type="caution">
    <text evidence="4">The sequence shown here is derived from an EMBL/GenBank/DDBJ whole genome shotgun (WGS) entry which is preliminary data.</text>
</comment>
<keyword evidence="5" id="KW-1185">Reference proteome</keyword>
<evidence type="ECO:0000313" key="4">
    <source>
        <dbReference type="EMBL" id="MDG3006628.1"/>
    </source>
</evidence>
<dbReference type="PANTHER" id="PTHR34142:SF1">
    <property type="entry name" value="GLYCOSIDE HYDROLASE FAMILY 5 DOMAIN-CONTAINING PROTEIN"/>
    <property type="match status" value="1"/>
</dbReference>
<dbReference type="Gene3D" id="2.120.10.30">
    <property type="entry name" value="TolB, C-terminal domain"/>
    <property type="match status" value="1"/>
</dbReference>
<sequence>MVRSRLIGGRWAGAWFILAAWVACDVTLPAAEPHGPPLPLRVEKTHIVDSRNERVRLRGVNVASLEWTSDGEGHVLDTVDAAIRDWRVDHVRLPLAQDRWFGKAPEQKDEGRAYRDFVKKVVDACSGQGRYVILDLHWSDAGEWGRRIGQHVMPDRNSVAFWKEVAAAYKDHPAVIFDLYNEPHTVSWQVWRRGGQVTEKDGKTGQATTYEAVGMQELLDTVRATGAKNVVIAGGLDWSYDLGGILKEGPLADPDGNGVVYANHAYPFKGDTVERWVAKMEAATKTLPVIVSEFGSDPKGGAGLSGEQWVRKVLHALEGHEWNWTAWDLHPAAGPCLISDWKYTPTPWFGRWVKQTLAGTPPADPPAPAAPAPAAGAVGMFEGHGDVGEVLHPGAVDFDGAKSTYTVAGSGANMWLATDAFHFVWKPASGDLAMSADVAFLGAGTDPHRKACLMIRQSLDADSAYADVVVHGDGLTSLQFREAKGAATHEVQANVSGPRRLKLVKRGKYVTMFVGAEGEDPKFSGAAERITFAEPFYVGLGVCSHNKDVTEKAVFTNVELTAPLPAASAKPVLYSTLETQSMASTDRRVVHVAAMRFEAPNWLHDGKTLIVNSGGRILAIPATGGEPRPIDTGFATRCNNDHGVSPDGATLVISDHSQGDHKSRIYTLPVAGGTPQLVTPEGPSYWHGWSPDGRTLAYCAQRGGEFDIYTIPAAGGPETRLTTAKGLDDGPEYAPDGRRIYFNSERSGRMQIWRMNVDGSGQEPVTDDDFNNWFPHPSPDGRSLVFLSFEKDVVGHPEDKDVTLRKLTLEGDKIDVLGRFFGGQGTLNVPCWSPDGRKIAFVTYQLVP</sequence>
<dbReference type="SUPFAM" id="SSF69304">
    <property type="entry name" value="Tricorn protease N-terminal domain"/>
    <property type="match status" value="1"/>
</dbReference>
<dbReference type="InterPro" id="IPR011042">
    <property type="entry name" value="6-blade_b-propeller_TolB-like"/>
</dbReference>
<dbReference type="Proteomes" id="UP001216907">
    <property type="component" value="Unassembled WGS sequence"/>
</dbReference>
<dbReference type="SUPFAM" id="SSF51445">
    <property type="entry name" value="(Trans)glycosidases"/>
    <property type="match status" value="1"/>
</dbReference>
<keyword evidence="2" id="KW-0326">Glycosidase</keyword>
<evidence type="ECO:0000256" key="2">
    <source>
        <dbReference type="ARBA" id="ARBA00023295"/>
    </source>
</evidence>
<organism evidence="4 5">
    <name type="scientific">Paludisphaera mucosa</name>
    <dbReference type="NCBI Taxonomy" id="3030827"/>
    <lineage>
        <taxon>Bacteria</taxon>
        <taxon>Pseudomonadati</taxon>
        <taxon>Planctomycetota</taxon>
        <taxon>Planctomycetia</taxon>
        <taxon>Isosphaerales</taxon>
        <taxon>Isosphaeraceae</taxon>
        <taxon>Paludisphaera</taxon>
    </lineage>
</organism>
<gene>
    <name evidence="4" type="ORF">PZE19_22890</name>
</gene>
<protein>
    <submittedName>
        <fullName evidence="4">Cellulase family glycosylhydrolase</fullName>
    </submittedName>
</protein>